<feature type="signal peptide" evidence="2">
    <location>
        <begin position="1"/>
        <end position="20"/>
    </location>
</feature>
<dbReference type="InterPro" id="IPR042100">
    <property type="entry name" value="Bug_dom1"/>
</dbReference>
<sequence length="319" mass="33540">MKKRNTLLAALLMLAAPALAQEFPNRPIRVIIPYPAGGTTDVIARALQEPLRARLGQPVVIENRGGGAGAIGMRELMNAAPDGHTLVIANNGPATILPLTDPNIGYRGTALTAITRVTGAPLVLVTPASLPPRDLREFIAYARERPGRLNYATAGVASLGHVATLLLSQMADFSATHIPYRGQAPASLAVVAGEVQFVLTTTSTAMNAQIEAGRLKALAVSSAQASPEVPGVPPISDVLPGYNVEIWFGLLAPPRTPSPIVEKIAAAVRQGLALPSVQQVLRSAGMEPVGSTPQEFSRLLTEEEAMWRSVITSANIKPE</sequence>
<organism evidence="3 4">
    <name type="scientific">Humitalea rosea</name>
    <dbReference type="NCBI Taxonomy" id="990373"/>
    <lineage>
        <taxon>Bacteria</taxon>
        <taxon>Pseudomonadati</taxon>
        <taxon>Pseudomonadota</taxon>
        <taxon>Alphaproteobacteria</taxon>
        <taxon>Acetobacterales</taxon>
        <taxon>Roseomonadaceae</taxon>
        <taxon>Humitalea</taxon>
    </lineage>
</organism>
<dbReference type="CDD" id="cd07012">
    <property type="entry name" value="PBP2_Bug_TTT"/>
    <property type="match status" value="1"/>
</dbReference>
<dbReference type="Gene3D" id="3.40.190.10">
    <property type="entry name" value="Periplasmic binding protein-like II"/>
    <property type="match status" value="1"/>
</dbReference>
<evidence type="ECO:0000313" key="3">
    <source>
        <dbReference type="EMBL" id="PZW48598.1"/>
    </source>
</evidence>
<dbReference type="Gene3D" id="3.40.190.150">
    <property type="entry name" value="Bordetella uptake gene, domain 1"/>
    <property type="match status" value="1"/>
</dbReference>
<evidence type="ECO:0000313" key="4">
    <source>
        <dbReference type="Proteomes" id="UP000249688"/>
    </source>
</evidence>
<feature type="chain" id="PRO_5015969598" evidence="2">
    <location>
        <begin position="21"/>
        <end position="319"/>
    </location>
</feature>
<name>A0A2W7JAP9_9PROT</name>
<dbReference type="InterPro" id="IPR005064">
    <property type="entry name" value="BUG"/>
</dbReference>
<keyword evidence="2" id="KW-0732">Signal</keyword>
<proteinExistence type="inferred from homology"/>
<reference evidence="3 4" key="1">
    <citation type="submission" date="2018-06" db="EMBL/GenBank/DDBJ databases">
        <title>Genomic Encyclopedia of Archaeal and Bacterial Type Strains, Phase II (KMG-II): from individual species to whole genera.</title>
        <authorList>
            <person name="Goeker M."/>
        </authorList>
    </citation>
    <scope>NUCLEOTIDE SEQUENCE [LARGE SCALE GENOMIC DNA]</scope>
    <source>
        <strain evidence="3 4">DSM 24525</strain>
    </source>
</reference>
<dbReference type="AlphaFoldDB" id="A0A2W7JAP9"/>
<dbReference type="PANTHER" id="PTHR42928:SF5">
    <property type="entry name" value="BLR1237 PROTEIN"/>
    <property type="match status" value="1"/>
</dbReference>
<dbReference type="EMBL" id="QKYU01000004">
    <property type="protein sequence ID" value="PZW48598.1"/>
    <property type="molecule type" value="Genomic_DNA"/>
</dbReference>
<keyword evidence="4" id="KW-1185">Reference proteome</keyword>
<comment type="caution">
    <text evidence="3">The sequence shown here is derived from an EMBL/GenBank/DDBJ whole genome shotgun (WGS) entry which is preliminary data.</text>
</comment>
<dbReference type="PIRSF" id="PIRSF017082">
    <property type="entry name" value="YflP"/>
    <property type="match status" value="1"/>
</dbReference>
<gene>
    <name evidence="3" type="ORF">C8P66_10412</name>
</gene>
<evidence type="ECO:0000256" key="1">
    <source>
        <dbReference type="ARBA" id="ARBA00006987"/>
    </source>
</evidence>
<dbReference type="Pfam" id="PF03401">
    <property type="entry name" value="TctC"/>
    <property type="match status" value="1"/>
</dbReference>
<evidence type="ECO:0000256" key="2">
    <source>
        <dbReference type="SAM" id="SignalP"/>
    </source>
</evidence>
<protein>
    <submittedName>
        <fullName evidence="3">Tripartite-type tricarboxylate transporter receptor subunit TctC</fullName>
    </submittedName>
</protein>
<dbReference type="OrthoDB" id="7375033at2"/>
<dbReference type="RefSeq" id="WP_111396939.1">
    <property type="nucleotide sequence ID" value="NZ_QKYU01000004.1"/>
</dbReference>
<accession>A0A2W7JAP9</accession>
<dbReference type="Proteomes" id="UP000249688">
    <property type="component" value="Unassembled WGS sequence"/>
</dbReference>
<keyword evidence="3" id="KW-0675">Receptor</keyword>
<dbReference type="PANTHER" id="PTHR42928">
    <property type="entry name" value="TRICARBOXYLATE-BINDING PROTEIN"/>
    <property type="match status" value="1"/>
</dbReference>
<comment type="similarity">
    <text evidence="1">Belongs to the UPF0065 (bug) family.</text>
</comment>